<accession>A0ABP7J787</accession>
<proteinExistence type="predicted"/>
<comment type="caution">
    <text evidence="2">The sequence shown here is derived from an EMBL/GenBank/DDBJ whole genome shotgun (WGS) entry which is preliminary data.</text>
</comment>
<evidence type="ECO:0000313" key="3">
    <source>
        <dbReference type="Proteomes" id="UP001501624"/>
    </source>
</evidence>
<gene>
    <name evidence="2" type="ORF">GCM10022380_62550</name>
</gene>
<keyword evidence="1" id="KW-0472">Membrane</keyword>
<protein>
    <recommendedName>
        <fullName evidence="4">ABC transporter permease</fullName>
    </recommendedName>
</protein>
<name>A0ABP7J787_9PSEU</name>
<feature type="transmembrane region" description="Helical" evidence="1">
    <location>
        <begin position="176"/>
        <end position="195"/>
    </location>
</feature>
<feature type="transmembrane region" description="Helical" evidence="1">
    <location>
        <begin position="85"/>
        <end position="102"/>
    </location>
</feature>
<reference evidence="3" key="1">
    <citation type="journal article" date="2019" name="Int. J. Syst. Evol. Microbiol.">
        <title>The Global Catalogue of Microorganisms (GCM) 10K type strain sequencing project: providing services to taxonomists for standard genome sequencing and annotation.</title>
        <authorList>
            <consortium name="The Broad Institute Genomics Platform"/>
            <consortium name="The Broad Institute Genome Sequencing Center for Infectious Disease"/>
            <person name="Wu L."/>
            <person name="Ma J."/>
        </authorList>
    </citation>
    <scope>NUCLEOTIDE SEQUENCE [LARGE SCALE GENOMIC DNA]</scope>
    <source>
        <strain evidence="3">JCM 17017</strain>
    </source>
</reference>
<keyword evidence="1" id="KW-0812">Transmembrane</keyword>
<keyword evidence="1" id="KW-1133">Transmembrane helix</keyword>
<evidence type="ECO:0008006" key="4">
    <source>
        <dbReference type="Google" id="ProtNLM"/>
    </source>
</evidence>
<sequence length="199" mass="19867">MAGSNALRHVVLAELIKLATLRVVPGTVALTVVVTPPLGHRAVEFGQAGFLLLGVLSAATEYAGGQIRTSLAAVPDRLVLLTGKVLAYLAVATPAAALTGALSPGVPVVGATAYLVLIGLLALAVGLAVRSLVGALATVVTLVYVVSPLLPAAAYLPDRAGAALYRPGALPPALGGLVLAGWLVAALAVTGFLFARRDA</sequence>
<dbReference type="RefSeq" id="WP_237336311.1">
    <property type="nucleotide sequence ID" value="NZ_BAABCM010000010.1"/>
</dbReference>
<dbReference type="EMBL" id="BAABCM010000010">
    <property type="protein sequence ID" value="GAA3835755.1"/>
    <property type="molecule type" value="Genomic_DNA"/>
</dbReference>
<feature type="transmembrane region" description="Helical" evidence="1">
    <location>
        <begin position="136"/>
        <end position="156"/>
    </location>
</feature>
<keyword evidence="3" id="KW-1185">Reference proteome</keyword>
<dbReference type="Proteomes" id="UP001501624">
    <property type="component" value="Unassembled WGS sequence"/>
</dbReference>
<evidence type="ECO:0000256" key="1">
    <source>
        <dbReference type="SAM" id="Phobius"/>
    </source>
</evidence>
<evidence type="ECO:0000313" key="2">
    <source>
        <dbReference type="EMBL" id="GAA3835755.1"/>
    </source>
</evidence>
<feature type="transmembrane region" description="Helical" evidence="1">
    <location>
        <begin position="108"/>
        <end position="129"/>
    </location>
</feature>
<organism evidence="2 3">
    <name type="scientific">Amycolatopsis tucumanensis</name>
    <dbReference type="NCBI Taxonomy" id="401106"/>
    <lineage>
        <taxon>Bacteria</taxon>
        <taxon>Bacillati</taxon>
        <taxon>Actinomycetota</taxon>
        <taxon>Actinomycetes</taxon>
        <taxon>Pseudonocardiales</taxon>
        <taxon>Pseudonocardiaceae</taxon>
        <taxon>Amycolatopsis</taxon>
    </lineage>
</organism>